<evidence type="ECO:0000256" key="8">
    <source>
        <dbReference type="SAM" id="Phobius"/>
    </source>
</evidence>
<feature type="transmembrane region" description="Helical" evidence="8">
    <location>
        <begin position="259"/>
        <end position="283"/>
    </location>
</feature>
<evidence type="ECO:0000256" key="3">
    <source>
        <dbReference type="ARBA" id="ARBA00022448"/>
    </source>
</evidence>
<accession>A0ABV8MN47</accession>
<gene>
    <name evidence="10" type="ORF">ACFOW7_05210</name>
</gene>
<dbReference type="EMBL" id="JBHSBU010000001">
    <property type="protein sequence ID" value="MFC4158759.1"/>
    <property type="molecule type" value="Genomic_DNA"/>
</dbReference>
<comment type="subcellular location">
    <subcellularLocation>
        <location evidence="1">Cell membrane</location>
        <topology evidence="1">Multi-pass membrane protein</topology>
    </subcellularLocation>
</comment>
<evidence type="ECO:0000313" key="10">
    <source>
        <dbReference type="EMBL" id="MFC4158759.1"/>
    </source>
</evidence>
<dbReference type="Gene3D" id="3.40.1710.10">
    <property type="entry name" value="abc type-2 transporter like domain"/>
    <property type="match status" value="1"/>
</dbReference>
<feature type="domain" description="ABC transmembrane type-2" evidence="9">
    <location>
        <begin position="145"/>
        <end position="374"/>
    </location>
</feature>
<dbReference type="Pfam" id="PF12698">
    <property type="entry name" value="ABC2_membrane_3"/>
    <property type="match status" value="1"/>
</dbReference>
<keyword evidence="5 8" id="KW-0812">Transmembrane</keyword>
<comment type="similarity">
    <text evidence="2">Belongs to the ABC-2 integral membrane protein family.</text>
</comment>
<evidence type="ECO:0000256" key="6">
    <source>
        <dbReference type="ARBA" id="ARBA00022989"/>
    </source>
</evidence>
<name>A0ABV8MN47_9NEIS</name>
<keyword evidence="3" id="KW-0813">Transport</keyword>
<dbReference type="InterPro" id="IPR047817">
    <property type="entry name" value="ABC2_TM_bact-type"/>
</dbReference>
<feature type="transmembrane region" description="Helical" evidence="8">
    <location>
        <begin position="24"/>
        <end position="44"/>
    </location>
</feature>
<evidence type="ECO:0000256" key="5">
    <source>
        <dbReference type="ARBA" id="ARBA00022692"/>
    </source>
</evidence>
<evidence type="ECO:0000313" key="11">
    <source>
        <dbReference type="Proteomes" id="UP001595791"/>
    </source>
</evidence>
<keyword evidence="6 8" id="KW-1133">Transmembrane helix</keyword>
<comment type="caution">
    <text evidence="10">The sequence shown here is derived from an EMBL/GenBank/DDBJ whole genome shotgun (WGS) entry which is preliminary data.</text>
</comment>
<dbReference type="PROSITE" id="PS51012">
    <property type="entry name" value="ABC_TM2"/>
    <property type="match status" value="1"/>
</dbReference>
<feature type="transmembrane region" description="Helical" evidence="8">
    <location>
        <begin position="183"/>
        <end position="204"/>
    </location>
</feature>
<feature type="transmembrane region" description="Helical" evidence="8">
    <location>
        <begin position="295"/>
        <end position="313"/>
    </location>
</feature>
<feature type="transmembrane region" description="Helical" evidence="8">
    <location>
        <begin position="231"/>
        <end position="253"/>
    </location>
</feature>
<evidence type="ECO:0000256" key="7">
    <source>
        <dbReference type="ARBA" id="ARBA00023136"/>
    </source>
</evidence>
<dbReference type="Proteomes" id="UP001595791">
    <property type="component" value="Unassembled WGS sequence"/>
</dbReference>
<keyword evidence="4" id="KW-1003">Cell membrane</keyword>
<protein>
    <submittedName>
        <fullName evidence="10">ABC transporter permease</fullName>
    </submittedName>
</protein>
<evidence type="ECO:0000259" key="9">
    <source>
        <dbReference type="PROSITE" id="PS51012"/>
    </source>
</evidence>
<organism evidence="10 11">
    <name type="scientific">Chitinimonas lacunae</name>
    <dbReference type="NCBI Taxonomy" id="1963018"/>
    <lineage>
        <taxon>Bacteria</taxon>
        <taxon>Pseudomonadati</taxon>
        <taxon>Pseudomonadota</taxon>
        <taxon>Betaproteobacteria</taxon>
        <taxon>Neisseriales</taxon>
        <taxon>Chitinibacteraceae</taxon>
        <taxon>Chitinimonas</taxon>
    </lineage>
</organism>
<dbReference type="PANTHER" id="PTHR30294">
    <property type="entry name" value="MEMBRANE COMPONENT OF ABC TRANSPORTER YHHJ-RELATED"/>
    <property type="match status" value="1"/>
</dbReference>
<proteinExistence type="inferred from homology"/>
<keyword evidence="11" id="KW-1185">Reference proteome</keyword>
<evidence type="ECO:0000256" key="1">
    <source>
        <dbReference type="ARBA" id="ARBA00004651"/>
    </source>
</evidence>
<dbReference type="RefSeq" id="WP_378161786.1">
    <property type="nucleotide sequence ID" value="NZ_JBHSBU010000001.1"/>
</dbReference>
<dbReference type="PANTHER" id="PTHR30294:SF29">
    <property type="entry name" value="MULTIDRUG ABC TRANSPORTER PERMEASE YBHS-RELATED"/>
    <property type="match status" value="1"/>
</dbReference>
<evidence type="ECO:0000256" key="2">
    <source>
        <dbReference type="ARBA" id="ARBA00007783"/>
    </source>
</evidence>
<feature type="transmembrane region" description="Helical" evidence="8">
    <location>
        <begin position="349"/>
        <end position="368"/>
    </location>
</feature>
<dbReference type="InterPro" id="IPR013525">
    <property type="entry name" value="ABC2_TM"/>
</dbReference>
<keyword evidence="7 8" id="KW-0472">Membrane</keyword>
<dbReference type="InterPro" id="IPR051449">
    <property type="entry name" value="ABC-2_transporter_component"/>
</dbReference>
<sequence length="376" mass="41566">MRFDFGRLLAIVIKEFIQLRRDRLTFAMMIGIPLIQLTLFGYAINSDPKHLPTVVVAHDTGQFSRSLMAAMANSGYFSLHGGLVDAVEAERMLARGDVQFVLTIPPDFSRRLLRGERPPLLLEADATDPAATGNAVAAVQTLSQTALRHDLQGALASLQPGAAPFELRIHRRYNPDGLTQYNIVPGLMGVILTMTMIMMTALGVTREVERGTMENLIATPVLPLEVMVGKIAPYILIGYVQVTVILLVAHFLFEVPFVGGLGWLLGCVLAFIGANLSVGITISSIARNQTQAMQMTFFFFLPSILLSGFMFPFRGMPQWAQVIGEVLPLTHFLRLVRGVMLKGNGPADLWQDVWPLLLFMTVVLLFGLKRFRRTLD</sequence>
<reference evidence="11" key="1">
    <citation type="journal article" date="2019" name="Int. J. Syst. Evol. Microbiol.">
        <title>The Global Catalogue of Microorganisms (GCM) 10K type strain sequencing project: providing services to taxonomists for standard genome sequencing and annotation.</title>
        <authorList>
            <consortium name="The Broad Institute Genomics Platform"/>
            <consortium name="The Broad Institute Genome Sequencing Center for Infectious Disease"/>
            <person name="Wu L."/>
            <person name="Ma J."/>
        </authorList>
    </citation>
    <scope>NUCLEOTIDE SEQUENCE [LARGE SCALE GENOMIC DNA]</scope>
    <source>
        <strain evidence="11">LMG 29894</strain>
    </source>
</reference>
<evidence type="ECO:0000256" key="4">
    <source>
        <dbReference type="ARBA" id="ARBA00022475"/>
    </source>
</evidence>